<dbReference type="HOGENOM" id="CLU_2858795_0_0_4"/>
<dbReference type="EMBL" id="AM167904">
    <property type="protein sequence ID" value="CAJ50439.1"/>
    <property type="molecule type" value="Genomic_DNA"/>
</dbReference>
<proteinExistence type="predicted"/>
<reference evidence="1 2" key="1">
    <citation type="journal article" date="2006" name="J. Bacteriol.">
        <title>Comparison of the genome sequence of the poultry pathogen Bordetella avium with those of B. bronchiseptica, B. pertussis, and B. parapertussis reveals extensive diversity in surface structures associated with host interaction.</title>
        <authorList>
            <person name="Sebaihia M."/>
            <person name="Preston A."/>
            <person name="Maskell D.J."/>
            <person name="Kuzmiak H."/>
            <person name="Connell T.D."/>
            <person name="King N.D."/>
            <person name="Orndorff P.E."/>
            <person name="Miyamoto D.M."/>
            <person name="Thomson N.R."/>
            <person name="Harris D."/>
            <person name="Goble A."/>
            <person name="Lord A."/>
            <person name="Murphy L."/>
            <person name="Quail M.A."/>
            <person name="Rutter S."/>
            <person name="Squares R."/>
            <person name="Squares S."/>
            <person name="Woodward J."/>
            <person name="Parkhill J."/>
            <person name="Temple L.M."/>
        </authorList>
    </citation>
    <scope>NUCLEOTIDE SEQUENCE [LARGE SCALE GENOMIC DNA]</scope>
    <source>
        <strain evidence="1 2">197N</strain>
    </source>
</reference>
<accession>Q2KVQ0</accession>
<name>Q2KVQ0_BORA1</name>
<sequence length="64" mass="6807">MSSRCCRYFTAPIPKERIMSSFIEGLISAELLLLGVPTAEAPVSGALPEAEVSFDVAEYRSAAG</sequence>
<keyword evidence="2" id="KW-1185">Reference proteome</keyword>
<gene>
    <name evidence="1" type="ordered locus">BAV2829</name>
</gene>
<organism evidence="1 2">
    <name type="scientific">Bordetella avium (strain 197N)</name>
    <dbReference type="NCBI Taxonomy" id="360910"/>
    <lineage>
        <taxon>Bacteria</taxon>
        <taxon>Pseudomonadati</taxon>
        <taxon>Pseudomonadota</taxon>
        <taxon>Betaproteobacteria</taxon>
        <taxon>Burkholderiales</taxon>
        <taxon>Alcaligenaceae</taxon>
        <taxon>Bordetella</taxon>
    </lineage>
</organism>
<protein>
    <submittedName>
        <fullName evidence="1">Uncharacterized protein</fullName>
    </submittedName>
</protein>
<evidence type="ECO:0000313" key="2">
    <source>
        <dbReference type="Proteomes" id="UP000001977"/>
    </source>
</evidence>
<dbReference type="KEGG" id="bav:BAV2829"/>
<dbReference type="AlphaFoldDB" id="Q2KVQ0"/>
<evidence type="ECO:0000313" key="1">
    <source>
        <dbReference type="EMBL" id="CAJ50439.1"/>
    </source>
</evidence>
<dbReference type="Proteomes" id="UP000001977">
    <property type="component" value="Chromosome"/>
</dbReference>